<evidence type="ECO:0000313" key="2">
    <source>
        <dbReference type="Proteomes" id="UP000299084"/>
    </source>
</evidence>
<evidence type="ECO:0000313" key="1">
    <source>
        <dbReference type="EMBL" id="KAB1268093.1"/>
    </source>
</evidence>
<name>A0A5N4DAA5_CAMDR</name>
<gene>
    <name evidence="1" type="ORF">Cadr_000014016</name>
</gene>
<accession>A0A5N4DAA5</accession>
<proteinExistence type="predicted"/>
<reference evidence="1 2" key="1">
    <citation type="journal article" date="2019" name="Mol. Ecol. Resour.">
        <title>Improving Illumina assemblies with Hi-C and long reads: an example with the North African dromedary.</title>
        <authorList>
            <person name="Elbers J.P."/>
            <person name="Rogers M.F."/>
            <person name="Perelman P.L."/>
            <person name="Proskuryakova A.A."/>
            <person name="Serdyukova N.A."/>
            <person name="Johnson W.E."/>
            <person name="Horin P."/>
            <person name="Corander J."/>
            <person name="Murphy D."/>
            <person name="Burger P.A."/>
        </authorList>
    </citation>
    <scope>NUCLEOTIDE SEQUENCE [LARGE SCALE GENOMIC DNA]</scope>
    <source>
        <strain evidence="1">Drom800</strain>
        <tissue evidence="1">Blood</tissue>
    </source>
</reference>
<organism evidence="1 2">
    <name type="scientific">Camelus dromedarius</name>
    <name type="common">Dromedary</name>
    <name type="synonym">Arabian camel</name>
    <dbReference type="NCBI Taxonomy" id="9838"/>
    <lineage>
        <taxon>Eukaryota</taxon>
        <taxon>Metazoa</taxon>
        <taxon>Chordata</taxon>
        <taxon>Craniata</taxon>
        <taxon>Vertebrata</taxon>
        <taxon>Euteleostomi</taxon>
        <taxon>Mammalia</taxon>
        <taxon>Eutheria</taxon>
        <taxon>Laurasiatheria</taxon>
        <taxon>Artiodactyla</taxon>
        <taxon>Tylopoda</taxon>
        <taxon>Camelidae</taxon>
        <taxon>Camelus</taxon>
    </lineage>
</organism>
<protein>
    <submittedName>
        <fullName evidence="1">Uncharacterized protein</fullName>
    </submittedName>
</protein>
<comment type="caution">
    <text evidence="1">The sequence shown here is derived from an EMBL/GenBank/DDBJ whole genome shotgun (WGS) entry which is preliminary data.</text>
</comment>
<keyword evidence="2" id="KW-1185">Reference proteome</keyword>
<dbReference type="Proteomes" id="UP000299084">
    <property type="component" value="Unassembled WGS sequence"/>
</dbReference>
<dbReference type="AlphaFoldDB" id="A0A5N4DAA5"/>
<sequence length="96" mass="10315">MGTGPNRLSAEIWAAAPGPRAGHHLFTPFTLTGWEKPSPSSGGEAKRRHRSSLSLFVICKPKSFQTNRDTRKVFINSPGAAGTLADGKATVRLARE</sequence>
<dbReference type="EMBL" id="JWIN03000013">
    <property type="protein sequence ID" value="KAB1268093.1"/>
    <property type="molecule type" value="Genomic_DNA"/>
</dbReference>